<dbReference type="InterPro" id="IPR001810">
    <property type="entry name" value="F-box_dom"/>
</dbReference>
<dbReference type="SUPFAM" id="SSF52047">
    <property type="entry name" value="RNI-like"/>
    <property type="match status" value="1"/>
</dbReference>
<dbReference type="InterPro" id="IPR036047">
    <property type="entry name" value="F-box-like_dom_sf"/>
</dbReference>
<accession>A0A8E2AX40</accession>
<dbReference type="Pfam" id="PF12937">
    <property type="entry name" value="F-box-like"/>
    <property type="match status" value="1"/>
</dbReference>
<sequence>MPAVPSKLWSIHELLELIFSQLNGRSLARVACVCRLWSDIALDFLWHDVDDLYKLLGLLASFKRPEPANMLRGNNRYYSFRNSLQPSDWLRFQRYSRRVRRLTHDQLSGKSRGKLLSSNALEEIVRTCPYPEIIPNLQSFSWYSGGLDRQEKSLVFIHSKIKHLSLQLHASPELASYIHQVATRASRLEHLEFRLSEAMQDTERDLIPLLPSFQALQRITLPIYGLTSGIFVALSRMRHLKTIALSAPTESGNGDRSDVMTFSPTLAPTSFPALRRISFSAQIAHATRLLSGAFAPSSLAYIYLHCLVVSDADEVQRLFEVVSQRCDGLVELSVDFIIGPGSPLRVPAPAMEARPDLRTFYPLFSAKRLARFEFRWDYPLSLTDEDMRMFALEWPALETLVLNPEPVLEHARPTLTLASLAVFASHCPRLRKLGLYLDATAAPSPRDFARPIVPFAQLETLLVGVSPIKETEPVALFLSQLCPLGCALSSGLRWPDAFGIALDHAGILDDRRLRLTEHWVRWNDVAKVLPLATKARQQERTRMETLQRDLEAMTLSWDRERQRSEELEQEVHGWRNRVGSRR</sequence>
<dbReference type="EMBL" id="KV722398">
    <property type="protein sequence ID" value="OCH90754.1"/>
    <property type="molecule type" value="Genomic_DNA"/>
</dbReference>
<keyword evidence="3" id="KW-1185">Reference proteome</keyword>
<name>A0A8E2AX40_9APHY</name>
<dbReference type="OrthoDB" id="2447803at2759"/>
<dbReference type="GO" id="GO:0031146">
    <property type="term" value="P:SCF-dependent proteasomal ubiquitin-dependent protein catabolic process"/>
    <property type="evidence" value="ECO:0007669"/>
    <property type="project" value="TreeGrafter"/>
</dbReference>
<dbReference type="PANTHER" id="PTHR16134:SF150">
    <property type="entry name" value="F-BOX_LRR-REPEAT PROTEIN 6-LIKE PROTEIN"/>
    <property type="match status" value="1"/>
</dbReference>
<feature type="domain" description="F-box" evidence="1">
    <location>
        <begin position="12"/>
        <end position="49"/>
    </location>
</feature>
<evidence type="ECO:0000313" key="3">
    <source>
        <dbReference type="Proteomes" id="UP000250043"/>
    </source>
</evidence>
<evidence type="ECO:0000313" key="2">
    <source>
        <dbReference type="EMBL" id="OCH90754.1"/>
    </source>
</evidence>
<evidence type="ECO:0000259" key="1">
    <source>
        <dbReference type="Pfam" id="PF12937"/>
    </source>
</evidence>
<dbReference type="GO" id="GO:0019005">
    <property type="term" value="C:SCF ubiquitin ligase complex"/>
    <property type="evidence" value="ECO:0007669"/>
    <property type="project" value="TreeGrafter"/>
</dbReference>
<organism evidence="2 3">
    <name type="scientific">Obba rivulosa</name>
    <dbReference type="NCBI Taxonomy" id="1052685"/>
    <lineage>
        <taxon>Eukaryota</taxon>
        <taxon>Fungi</taxon>
        <taxon>Dikarya</taxon>
        <taxon>Basidiomycota</taxon>
        <taxon>Agaricomycotina</taxon>
        <taxon>Agaricomycetes</taxon>
        <taxon>Polyporales</taxon>
        <taxon>Gelatoporiaceae</taxon>
        <taxon>Obba</taxon>
    </lineage>
</organism>
<protein>
    <recommendedName>
        <fullName evidence="1">F-box domain-containing protein</fullName>
    </recommendedName>
</protein>
<reference evidence="2 3" key="1">
    <citation type="submission" date="2016-07" db="EMBL/GenBank/DDBJ databases">
        <title>Draft genome of the white-rot fungus Obba rivulosa 3A-2.</title>
        <authorList>
            <consortium name="DOE Joint Genome Institute"/>
            <person name="Miettinen O."/>
            <person name="Riley R."/>
            <person name="Acob R."/>
            <person name="Barry K."/>
            <person name="Cullen D."/>
            <person name="De Vries R."/>
            <person name="Hainaut M."/>
            <person name="Hatakka A."/>
            <person name="Henrissat B."/>
            <person name="Hilden K."/>
            <person name="Kuo R."/>
            <person name="Labutti K."/>
            <person name="Lipzen A."/>
            <person name="Makela M.R."/>
            <person name="Sandor L."/>
            <person name="Spatafora J.W."/>
            <person name="Grigoriev I.V."/>
            <person name="Hibbett D.S."/>
        </authorList>
    </citation>
    <scope>NUCLEOTIDE SEQUENCE [LARGE SCALE GENOMIC DNA]</scope>
    <source>
        <strain evidence="2 3">3A-2</strain>
    </source>
</reference>
<dbReference type="Proteomes" id="UP000250043">
    <property type="component" value="Unassembled WGS sequence"/>
</dbReference>
<dbReference type="Gene3D" id="1.20.1280.50">
    <property type="match status" value="1"/>
</dbReference>
<dbReference type="SUPFAM" id="SSF81383">
    <property type="entry name" value="F-box domain"/>
    <property type="match status" value="1"/>
</dbReference>
<dbReference type="AlphaFoldDB" id="A0A8E2AX40"/>
<dbReference type="InterPro" id="IPR032675">
    <property type="entry name" value="LRR_dom_sf"/>
</dbReference>
<gene>
    <name evidence="2" type="ORF">OBBRIDRAFT_819127</name>
</gene>
<dbReference type="Gene3D" id="3.80.10.10">
    <property type="entry name" value="Ribonuclease Inhibitor"/>
    <property type="match status" value="1"/>
</dbReference>
<proteinExistence type="predicted"/>
<dbReference type="PANTHER" id="PTHR16134">
    <property type="entry name" value="F-BOX/TPR REPEAT PROTEIN POF3"/>
    <property type="match status" value="1"/>
</dbReference>